<feature type="non-terminal residue" evidence="1">
    <location>
        <position position="125"/>
    </location>
</feature>
<evidence type="ECO:0000313" key="1">
    <source>
        <dbReference type="EMBL" id="CAD1471055.1"/>
    </source>
</evidence>
<comment type="caution">
    <text evidence="1">The sequence shown here is derived from an EMBL/GenBank/DDBJ whole genome shotgun (WGS) entry which is preliminary data.</text>
</comment>
<gene>
    <name evidence="1" type="ORF">MHI_LOCUS210831</name>
</gene>
<keyword evidence="2" id="KW-1185">Reference proteome</keyword>
<reference evidence="1" key="1">
    <citation type="submission" date="2020-07" db="EMBL/GenBank/DDBJ databases">
        <authorList>
            <person name="Nazaruddin N."/>
        </authorList>
    </citation>
    <scope>NUCLEOTIDE SEQUENCE</scope>
</reference>
<dbReference type="EMBL" id="CAJDYZ010004195">
    <property type="protein sequence ID" value="CAD1471055.1"/>
    <property type="molecule type" value="Genomic_DNA"/>
</dbReference>
<name>A0A6V7GYA2_9HYME</name>
<protein>
    <submittedName>
        <fullName evidence="1">Uncharacterized protein</fullName>
    </submittedName>
</protein>
<dbReference type="AlphaFoldDB" id="A0A6V7GYA2"/>
<sequence length="125" mass="15255">MASHEKRRKIASITVCGMKFHSRYERWRHCTRTCSEIAVFVKTLKQYSFTCRRFRIWNEIKVTSFHVCVSVYIVIKFFDREERQRRQRTIRCDDTTRRYVTNEYAALERQIYAGSIVRRSCREIV</sequence>
<proteinExistence type="predicted"/>
<dbReference type="Proteomes" id="UP000752696">
    <property type="component" value="Unassembled WGS sequence"/>
</dbReference>
<evidence type="ECO:0000313" key="2">
    <source>
        <dbReference type="Proteomes" id="UP000752696"/>
    </source>
</evidence>
<accession>A0A6V7GYA2</accession>
<organism evidence="1 2">
    <name type="scientific">Heterotrigona itama</name>
    <dbReference type="NCBI Taxonomy" id="395501"/>
    <lineage>
        <taxon>Eukaryota</taxon>
        <taxon>Metazoa</taxon>
        <taxon>Ecdysozoa</taxon>
        <taxon>Arthropoda</taxon>
        <taxon>Hexapoda</taxon>
        <taxon>Insecta</taxon>
        <taxon>Pterygota</taxon>
        <taxon>Neoptera</taxon>
        <taxon>Endopterygota</taxon>
        <taxon>Hymenoptera</taxon>
        <taxon>Apocrita</taxon>
        <taxon>Aculeata</taxon>
        <taxon>Apoidea</taxon>
        <taxon>Anthophila</taxon>
        <taxon>Apidae</taxon>
        <taxon>Heterotrigona</taxon>
    </lineage>
</organism>